<organism evidence="2 3">
    <name type="scientific">Jimgerdemannia flammicorona</name>
    <dbReference type="NCBI Taxonomy" id="994334"/>
    <lineage>
        <taxon>Eukaryota</taxon>
        <taxon>Fungi</taxon>
        <taxon>Fungi incertae sedis</taxon>
        <taxon>Mucoromycota</taxon>
        <taxon>Mucoromycotina</taxon>
        <taxon>Endogonomycetes</taxon>
        <taxon>Endogonales</taxon>
        <taxon>Endogonaceae</taxon>
        <taxon>Jimgerdemannia</taxon>
    </lineage>
</organism>
<comment type="caution">
    <text evidence="2">The sequence shown here is derived from an EMBL/GenBank/DDBJ whole genome shotgun (WGS) entry which is preliminary data.</text>
</comment>
<feature type="compositionally biased region" description="Basic residues" evidence="1">
    <location>
        <begin position="85"/>
        <end position="97"/>
    </location>
</feature>
<dbReference type="OrthoDB" id="408683at2759"/>
<proteinExistence type="predicted"/>
<accession>A0A433DHM3</accession>
<gene>
    <name evidence="2" type="ORF">BC936DRAFT_139723</name>
</gene>
<feature type="region of interest" description="Disordered" evidence="1">
    <location>
        <begin position="33"/>
        <end position="114"/>
    </location>
</feature>
<evidence type="ECO:0000313" key="3">
    <source>
        <dbReference type="Proteomes" id="UP000268093"/>
    </source>
</evidence>
<dbReference type="Proteomes" id="UP000268093">
    <property type="component" value="Unassembled WGS sequence"/>
</dbReference>
<name>A0A433DHM3_9FUNG</name>
<evidence type="ECO:0000256" key="1">
    <source>
        <dbReference type="SAM" id="MobiDB-lite"/>
    </source>
</evidence>
<keyword evidence="3" id="KW-1185">Reference proteome</keyword>
<feature type="non-terminal residue" evidence="2">
    <location>
        <position position="1"/>
    </location>
</feature>
<dbReference type="EMBL" id="RBNI01001566">
    <property type="protein sequence ID" value="RUP50296.1"/>
    <property type="molecule type" value="Genomic_DNA"/>
</dbReference>
<sequence length="125" mass="13610">DGDGKKVVFEKYQAYTYLKRLGYTVLRSQPHTSMIHGAHPTPNRNSMANTDYSFSTYPSFSLKTQPPSSPASRLSPPGPTSPSPRSRHAHPRRRRGTRSTSTCTSRCRGGGSGVRASQIIGLSCA</sequence>
<protein>
    <submittedName>
        <fullName evidence="2">Uncharacterized protein</fullName>
    </submittedName>
</protein>
<feature type="non-terminal residue" evidence="2">
    <location>
        <position position="125"/>
    </location>
</feature>
<reference evidence="2 3" key="1">
    <citation type="journal article" date="2018" name="New Phytol.">
        <title>Phylogenomics of Endogonaceae and evolution of mycorrhizas within Mucoromycota.</title>
        <authorList>
            <person name="Chang Y."/>
            <person name="Desiro A."/>
            <person name="Na H."/>
            <person name="Sandor L."/>
            <person name="Lipzen A."/>
            <person name="Clum A."/>
            <person name="Barry K."/>
            <person name="Grigoriev I.V."/>
            <person name="Martin F.M."/>
            <person name="Stajich J.E."/>
            <person name="Smith M.E."/>
            <person name="Bonito G."/>
            <person name="Spatafora J.W."/>
        </authorList>
    </citation>
    <scope>NUCLEOTIDE SEQUENCE [LARGE SCALE GENOMIC DNA]</scope>
    <source>
        <strain evidence="2 3">GMNB39</strain>
    </source>
</reference>
<feature type="compositionally biased region" description="Low complexity" evidence="1">
    <location>
        <begin position="98"/>
        <end position="107"/>
    </location>
</feature>
<feature type="compositionally biased region" description="Polar residues" evidence="1">
    <location>
        <begin position="42"/>
        <end position="65"/>
    </location>
</feature>
<dbReference type="AlphaFoldDB" id="A0A433DHM3"/>
<evidence type="ECO:0000313" key="2">
    <source>
        <dbReference type="EMBL" id="RUP50296.1"/>
    </source>
</evidence>